<dbReference type="Gene3D" id="1.10.10.10">
    <property type="entry name" value="Winged helix-like DNA-binding domain superfamily/Winged helix DNA-binding domain"/>
    <property type="match status" value="1"/>
</dbReference>
<dbReference type="Gene3D" id="3.40.1410.10">
    <property type="entry name" value="Chorismate lyase-like"/>
    <property type="match status" value="1"/>
</dbReference>
<dbReference type="GO" id="GO:0003700">
    <property type="term" value="F:DNA-binding transcription factor activity"/>
    <property type="evidence" value="ECO:0007669"/>
    <property type="project" value="InterPro"/>
</dbReference>
<evidence type="ECO:0000313" key="5">
    <source>
        <dbReference type="EMBL" id="QBE98249.1"/>
    </source>
</evidence>
<organism evidence="5 6">
    <name type="scientific">Blautia producta</name>
    <dbReference type="NCBI Taxonomy" id="33035"/>
    <lineage>
        <taxon>Bacteria</taxon>
        <taxon>Bacillati</taxon>
        <taxon>Bacillota</taxon>
        <taxon>Clostridia</taxon>
        <taxon>Lachnospirales</taxon>
        <taxon>Lachnospiraceae</taxon>
        <taxon>Blautia</taxon>
    </lineage>
</organism>
<dbReference type="AlphaFoldDB" id="A0A4P6M107"/>
<name>A0A4P6M107_9FIRM</name>
<dbReference type="EMBL" id="CP035945">
    <property type="protein sequence ID" value="QBE98249.1"/>
    <property type="molecule type" value="Genomic_DNA"/>
</dbReference>
<dbReference type="GO" id="GO:0045892">
    <property type="term" value="P:negative regulation of DNA-templated transcription"/>
    <property type="evidence" value="ECO:0007669"/>
    <property type="project" value="TreeGrafter"/>
</dbReference>
<dbReference type="SUPFAM" id="SSF46785">
    <property type="entry name" value="Winged helix' DNA-binding domain"/>
    <property type="match status" value="1"/>
</dbReference>
<feature type="domain" description="HTH gntR-type" evidence="4">
    <location>
        <begin position="8"/>
        <end position="76"/>
    </location>
</feature>
<dbReference type="RefSeq" id="WP_130181734.1">
    <property type="nucleotide sequence ID" value="NZ_CP035945.1"/>
</dbReference>
<keyword evidence="1" id="KW-0805">Transcription regulation</keyword>
<dbReference type="Proteomes" id="UP000289794">
    <property type="component" value="Chromosome"/>
</dbReference>
<dbReference type="Pfam" id="PF00392">
    <property type="entry name" value="GntR"/>
    <property type="match status" value="1"/>
</dbReference>
<dbReference type="PRINTS" id="PR00035">
    <property type="entry name" value="HTHGNTR"/>
</dbReference>
<dbReference type="KEGG" id="bpro:PMF13cell1_03815"/>
<accession>A0A4P6M107</accession>
<keyword evidence="3" id="KW-0804">Transcription</keyword>
<dbReference type="SMART" id="SM00345">
    <property type="entry name" value="HTH_GNTR"/>
    <property type="match status" value="1"/>
</dbReference>
<dbReference type="CDD" id="cd07377">
    <property type="entry name" value="WHTH_GntR"/>
    <property type="match status" value="1"/>
</dbReference>
<dbReference type="GO" id="GO:0003677">
    <property type="term" value="F:DNA binding"/>
    <property type="evidence" value="ECO:0007669"/>
    <property type="project" value="UniProtKB-KW"/>
</dbReference>
<evidence type="ECO:0000256" key="1">
    <source>
        <dbReference type="ARBA" id="ARBA00023015"/>
    </source>
</evidence>
<evidence type="ECO:0000259" key="4">
    <source>
        <dbReference type="PROSITE" id="PS50949"/>
    </source>
</evidence>
<evidence type="ECO:0000256" key="2">
    <source>
        <dbReference type="ARBA" id="ARBA00023125"/>
    </source>
</evidence>
<dbReference type="InterPro" id="IPR011663">
    <property type="entry name" value="UTRA"/>
</dbReference>
<dbReference type="InterPro" id="IPR000524">
    <property type="entry name" value="Tscrpt_reg_HTH_GntR"/>
</dbReference>
<reference evidence="5 6" key="1">
    <citation type="submission" date="2019-01" db="EMBL/GenBank/DDBJ databases">
        <title>PMF-metabolizing Aryl O-demethylase.</title>
        <authorList>
            <person name="Kim M."/>
        </authorList>
    </citation>
    <scope>NUCLEOTIDE SEQUENCE [LARGE SCALE GENOMIC DNA]</scope>
    <source>
        <strain evidence="5 6">PMF1</strain>
    </source>
</reference>
<dbReference type="InterPro" id="IPR036390">
    <property type="entry name" value="WH_DNA-bd_sf"/>
</dbReference>
<evidence type="ECO:0000313" key="6">
    <source>
        <dbReference type="Proteomes" id="UP000289794"/>
    </source>
</evidence>
<gene>
    <name evidence="5" type="primary">phnR</name>
    <name evidence="5" type="ORF">PMF13cell1_03815</name>
</gene>
<keyword evidence="2" id="KW-0238">DNA-binding</keyword>
<protein>
    <submittedName>
        <fullName evidence="5">Transcriptional regulator of 2-aminoethylphosphonate degradation operons</fullName>
    </submittedName>
</protein>
<dbReference type="SUPFAM" id="SSF64288">
    <property type="entry name" value="Chorismate lyase-like"/>
    <property type="match status" value="1"/>
</dbReference>
<dbReference type="InterPro" id="IPR036388">
    <property type="entry name" value="WH-like_DNA-bd_sf"/>
</dbReference>
<dbReference type="Pfam" id="PF07702">
    <property type="entry name" value="UTRA"/>
    <property type="match status" value="2"/>
</dbReference>
<dbReference type="PANTHER" id="PTHR44846:SF1">
    <property type="entry name" value="MANNOSYL-D-GLYCERATE TRANSPORT_METABOLISM SYSTEM REPRESSOR MNGR-RELATED"/>
    <property type="match status" value="1"/>
</dbReference>
<dbReference type="PANTHER" id="PTHR44846">
    <property type="entry name" value="MANNOSYL-D-GLYCERATE TRANSPORT/METABOLISM SYSTEM REPRESSOR MNGR-RELATED"/>
    <property type="match status" value="1"/>
</dbReference>
<evidence type="ECO:0000256" key="3">
    <source>
        <dbReference type="ARBA" id="ARBA00023163"/>
    </source>
</evidence>
<dbReference type="InterPro" id="IPR050679">
    <property type="entry name" value="Bact_HTH_transcr_reg"/>
</dbReference>
<dbReference type="PROSITE" id="PS50949">
    <property type="entry name" value="HTH_GNTR"/>
    <property type="match status" value="1"/>
</dbReference>
<proteinExistence type="predicted"/>
<dbReference type="InterPro" id="IPR028978">
    <property type="entry name" value="Chorismate_lyase_/UTRA_dom_sf"/>
</dbReference>
<sequence>MPRTSKKKPLYTTIHGQLRSKIFNGSFLPGEMLPSESQLCLEFQASRETVRKGLKELESEGLIYSRAKIGYFVCTPRHSDFTVNFTEYIEGCTTQYKNIHGILPDERVQKALDIQPNQVVIEFEQLTINPEGVIIAYSKKYLPYEKAHPSVEGELNYAVFPEITMPKLDTFSLYTSIRISAVAADDTLAEIMQCSAGEPLLLVERFFIQQDEQLAGYALFYVKQPYGQLNGMSGYRL</sequence>